<evidence type="ECO:0000256" key="1">
    <source>
        <dbReference type="ARBA" id="ARBA00023015"/>
    </source>
</evidence>
<dbReference type="InterPro" id="IPR009057">
    <property type="entry name" value="Homeodomain-like_sf"/>
</dbReference>
<sequence length="202" mass="21631">MGSSPSQPDSPSGRRPHTGRRRNEATRRAILAAALAQLAAAEGRTITVDSIASAAGVGKQTIYRWWPSKGAVLLEALLDRARADVPIPDTGSVHTDFLAVVESTFSGAQQEPTAAALRALVREAARDPHLAELLGAFTAGRRAAVREILDRGTARGQLPADTDPELLVDLLYGLFWYRFLLGHAPLDRTTAADLVRTLLPPP</sequence>
<proteinExistence type="predicted"/>
<dbReference type="InterPro" id="IPR036271">
    <property type="entry name" value="Tet_transcr_reg_TetR-rel_C_sf"/>
</dbReference>
<organism evidence="7 8">
    <name type="scientific">Nocardia veterana</name>
    <dbReference type="NCBI Taxonomy" id="132249"/>
    <lineage>
        <taxon>Bacteria</taxon>
        <taxon>Bacillati</taxon>
        <taxon>Actinomycetota</taxon>
        <taxon>Actinomycetes</taxon>
        <taxon>Mycobacteriales</taxon>
        <taxon>Nocardiaceae</taxon>
        <taxon>Nocardia</taxon>
    </lineage>
</organism>
<dbReference type="EMBL" id="JAAXPE010000001">
    <property type="protein sequence ID" value="NKY84448.1"/>
    <property type="molecule type" value="Genomic_DNA"/>
</dbReference>
<dbReference type="InterPro" id="IPR011075">
    <property type="entry name" value="TetR_C"/>
</dbReference>
<dbReference type="InterPro" id="IPR050109">
    <property type="entry name" value="HTH-type_TetR-like_transc_reg"/>
</dbReference>
<dbReference type="PROSITE" id="PS50977">
    <property type="entry name" value="HTH_TETR_2"/>
    <property type="match status" value="1"/>
</dbReference>
<evidence type="ECO:0000259" key="6">
    <source>
        <dbReference type="PROSITE" id="PS50977"/>
    </source>
</evidence>
<keyword evidence="3" id="KW-0804">Transcription</keyword>
<keyword evidence="1" id="KW-0805">Transcription regulation</keyword>
<keyword evidence="8" id="KW-1185">Reference proteome</keyword>
<dbReference type="PANTHER" id="PTHR30055:SF148">
    <property type="entry name" value="TETR-FAMILY TRANSCRIPTIONAL REGULATOR"/>
    <property type="match status" value="1"/>
</dbReference>
<dbReference type="GO" id="GO:0000976">
    <property type="term" value="F:transcription cis-regulatory region binding"/>
    <property type="evidence" value="ECO:0007669"/>
    <property type="project" value="TreeGrafter"/>
</dbReference>
<evidence type="ECO:0000313" key="8">
    <source>
        <dbReference type="Proteomes" id="UP000523447"/>
    </source>
</evidence>
<reference evidence="7 8" key="1">
    <citation type="submission" date="2020-04" db="EMBL/GenBank/DDBJ databases">
        <title>MicrobeNet Type strains.</title>
        <authorList>
            <person name="Nicholson A.C."/>
        </authorList>
    </citation>
    <scope>NUCLEOTIDE SEQUENCE [LARGE SCALE GENOMIC DNA]</scope>
    <source>
        <strain evidence="7 8">DSM 44445</strain>
    </source>
</reference>
<dbReference type="Gene3D" id="1.10.10.60">
    <property type="entry name" value="Homeodomain-like"/>
    <property type="match status" value="1"/>
</dbReference>
<dbReference type="Pfam" id="PF00440">
    <property type="entry name" value="TetR_N"/>
    <property type="match status" value="1"/>
</dbReference>
<comment type="caution">
    <text evidence="7">The sequence shown here is derived from an EMBL/GenBank/DDBJ whole genome shotgun (WGS) entry which is preliminary data.</text>
</comment>
<dbReference type="SUPFAM" id="SSF46689">
    <property type="entry name" value="Homeodomain-like"/>
    <property type="match status" value="1"/>
</dbReference>
<dbReference type="GO" id="GO:0003700">
    <property type="term" value="F:DNA-binding transcription factor activity"/>
    <property type="evidence" value="ECO:0007669"/>
    <property type="project" value="TreeGrafter"/>
</dbReference>
<evidence type="ECO:0000256" key="3">
    <source>
        <dbReference type="ARBA" id="ARBA00023163"/>
    </source>
</evidence>
<protein>
    <submittedName>
        <fullName evidence="7">TetR family transcriptional regulator</fullName>
    </submittedName>
</protein>
<dbReference type="InterPro" id="IPR001647">
    <property type="entry name" value="HTH_TetR"/>
</dbReference>
<feature type="compositionally biased region" description="Low complexity" evidence="5">
    <location>
        <begin position="1"/>
        <end position="13"/>
    </location>
</feature>
<name>A0A7X6LTU5_9NOCA</name>
<feature type="domain" description="HTH tetR-type" evidence="6">
    <location>
        <begin position="24"/>
        <end position="84"/>
    </location>
</feature>
<dbReference type="PANTHER" id="PTHR30055">
    <property type="entry name" value="HTH-TYPE TRANSCRIPTIONAL REGULATOR RUTR"/>
    <property type="match status" value="1"/>
</dbReference>
<dbReference type="Pfam" id="PF16859">
    <property type="entry name" value="TetR_C_11"/>
    <property type="match status" value="1"/>
</dbReference>
<gene>
    <name evidence="7" type="ORF">HGA07_02260</name>
</gene>
<dbReference type="Proteomes" id="UP000523447">
    <property type="component" value="Unassembled WGS sequence"/>
</dbReference>
<accession>A0A7X6LTU5</accession>
<feature type="region of interest" description="Disordered" evidence="5">
    <location>
        <begin position="1"/>
        <end position="24"/>
    </location>
</feature>
<keyword evidence="2 4" id="KW-0238">DNA-binding</keyword>
<dbReference type="AlphaFoldDB" id="A0A7X6LTU5"/>
<evidence type="ECO:0000256" key="5">
    <source>
        <dbReference type="SAM" id="MobiDB-lite"/>
    </source>
</evidence>
<dbReference type="SUPFAM" id="SSF48498">
    <property type="entry name" value="Tetracyclin repressor-like, C-terminal domain"/>
    <property type="match status" value="1"/>
</dbReference>
<feature type="DNA-binding region" description="H-T-H motif" evidence="4">
    <location>
        <begin position="47"/>
        <end position="66"/>
    </location>
</feature>
<evidence type="ECO:0000313" key="7">
    <source>
        <dbReference type="EMBL" id="NKY84448.1"/>
    </source>
</evidence>
<dbReference type="Gene3D" id="1.10.357.10">
    <property type="entry name" value="Tetracycline Repressor, domain 2"/>
    <property type="match status" value="1"/>
</dbReference>
<evidence type="ECO:0000256" key="4">
    <source>
        <dbReference type="PROSITE-ProRule" id="PRU00335"/>
    </source>
</evidence>
<dbReference type="RefSeq" id="WP_040715570.1">
    <property type="nucleotide sequence ID" value="NZ_CAWPHS010000001.1"/>
</dbReference>
<evidence type="ECO:0000256" key="2">
    <source>
        <dbReference type="ARBA" id="ARBA00023125"/>
    </source>
</evidence>